<sequence length="311" mass="34330">MDVLAHMMSLMRTKASLYGRLEFTAPYGFRFPAKDGICLMVTRGSCYLGVDDSPLVSLVGGDFVLMPTPGQYTIRSSPEVSLRPCEEVASAEEFHRTRLMCFDGGQGPSTSIVAGCFSLSTTESKLLVKHLPSIVHLQGSGSHIEPWFQSTLQFIAAEVSQKLPGGTAIVDRLAEVLFVQAMRSRIGSSAATDKPSWLRALDDPQVGRAIELMHAEPERQWTVDELSQCVAMSRSAFAERFRRLVGETPMDHLTQWRMVKAGHMMRAKPTIKLEEIALATGYESESSFGKAFRRVMGVSPGKYRSMNNADI</sequence>
<gene>
    <name evidence="5" type="ORF">SAMN02745166_00010</name>
</gene>
<dbReference type="PROSITE" id="PS01124">
    <property type="entry name" value="HTH_ARAC_FAMILY_2"/>
    <property type="match status" value="1"/>
</dbReference>
<dbReference type="PANTHER" id="PTHR46796:SF7">
    <property type="entry name" value="ARAC FAMILY TRANSCRIPTIONAL REGULATOR"/>
    <property type="match status" value="1"/>
</dbReference>
<dbReference type="SUPFAM" id="SSF46689">
    <property type="entry name" value="Homeodomain-like"/>
    <property type="match status" value="2"/>
</dbReference>
<keyword evidence="6" id="KW-1185">Reference proteome</keyword>
<dbReference type="GO" id="GO:0003700">
    <property type="term" value="F:DNA-binding transcription factor activity"/>
    <property type="evidence" value="ECO:0007669"/>
    <property type="project" value="InterPro"/>
</dbReference>
<keyword evidence="3" id="KW-0804">Transcription</keyword>
<evidence type="ECO:0000313" key="6">
    <source>
        <dbReference type="Proteomes" id="UP000190774"/>
    </source>
</evidence>
<evidence type="ECO:0000259" key="4">
    <source>
        <dbReference type="PROSITE" id="PS01124"/>
    </source>
</evidence>
<dbReference type="AlphaFoldDB" id="A0A1T4WFF0"/>
<dbReference type="PRINTS" id="PR00032">
    <property type="entry name" value="HTHARAC"/>
</dbReference>
<dbReference type="EMBL" id="FUYE01000001">
    <property type="protein sequence ID" value="SKA75381.1"/>
    <property type="molecule type" value="Genomic_DNA"/>
</dbReference>
<evidence type="ECO:0000256" key="2">
    <source>
        <dbReference type="ARBA" id="ARBA00023125"/>
    </source>
</evidence>
<evidence type="ECO:0000256" key="1">
    <source>
        <dbReference type="ARBA" id="ARBA00023015"/>
    </source>
</evidence>
<dbReference type="InterPro" id="IPR018060">
    <property type="entry name" value="HTH_AraC"/>
</dbReference>
<proteinExistence type="predicted"/>
<reference evidence="6" key="1">
    <citation type="submission" date="2017-02" db="EMBL/GenBank/DDBJ databases">
        <authorList>
            <person name="Varghese N."/>
            <person name="Submissions S."/>
        </authorList>
    </citation>
    <scope>NUCLEOTIDE SEQUENCE [LARGE SCALE GENOMIC DNA]</scope>
    <source>
        <strain evidence="6">ATCC 700200</strain>
    </source>
</reference>
<evidence type="ECO:0000313" key="5">
    <source>
        <dbReference type="EMBL" id="SKA75381.1"/>
    </source>
</evidence>
<evidence type="ECO:0000256" key="3">
    <source>
        <dbReference type="ARBA" id="ARBA00023163"/>
    </source>
</evidence>
<organism evidence="5 6">
    <name type="scientific">Prosthecobacter debontii</name>
    <dbReference type="NCBI Taxonomy" id="48467"/>
    <lineage>
        <taxon>Bacteria</taxon>
        <taxon>Pseudomonadati</taxon>
        <taxon>Verrucomicrobiota</taxon>
        <taxon>Verrucomicrobiia</taxon>
        <taxon>Verrucomicrobiales</taxon>
        <taxon>Verrucomicrobiaceae</taxon>
        <taxon>Prosthecobacter</taxon>
    </lineage>
</organism>
<feature type="domain" description="HTH araC/xylS-type" evidence="4">
    <location>
        <begin position="207"/>
        <end position="306"/>
    </location>
</feature>
<protein>
    <submittedName>
        <fullName evidence="5">Helix-turn-helix domain-containing protein</fullName>
    </submittedName>
</protein>
<dbReference type="RefSeq" id="WP_078811255.1">
    <property type="nucleotide sequence ID" value="NZ_FUYE01000001.1"/>
</dbReference>
<dbReference type="Pfam" id="PF12833">
    <property type="entry name" value="HTH_18"/>
    <property type="match status" value="1"/>
</dbReference>
<dbReference type="InterPro" id="IPR020449">
    <property type="entry name" value="Tscrpt_reg_AraC-type_HTH"/>
</dbReference>
<dbReference type="Proteomes" id="UP000190774">
    <property type="component" value="Unassembled WGS sequence"/>
</dbReference>
<dbReference type="SMART" id="SM00342">
    <property type="entry name" value="HTH_ARAC"/>
    <property type="match status" value="1"/>
</dbReference>
<keyword evidence="2" id="KW-0238">DNA-binding</keyword>
<dbReference type="Gene3D" id="1.10.10.60">
    <property type="entry name" value="Homeodomain-like"/>
    <property type="match status" value="2"/>
</dbReference>
<dbReference type="InterPro" id="IPR009057">
    <property type="entry name" value="Homeodomain-like_sf"/>
</dbReference>
<dbReference type="STRING" id="48467.SAMN02745166_00010"/>
<dbReference type="InterPro" id="IPR050204">
    <property type="entry name" value="AraC_XylS_family_regulators"/>
</dbReference>
<dbReference type="PANTHER" id="PTHR46796">
    <property type="entry name" value="HTH-TYPE TRANSCRIPTIONAL ACTIVATOR RHAS-RELATED"/>
    <property type="match status" value="1"/>
</dbReference>
<keyword evidence="1" id="KW-0805">Transcription regulation</keyword>
<dbReference type="Pfam" id="PF12852">
    <property type="entry name" value="Cupin_6"/>
    <property type="match status" value="1"/>
</dbReference>
<dbReference type="GO" id="GO:0043565">
    <property type="term" value="F:sequence-specific DNA binding"/>
    <property type="evidence" value="ECO:0007669"/>
    <property type="project" value="InterPro"/>
</dbReference>
<name>A0A1T4WFF0_9BACT</name>
<dbReference type="OrthoDB" id="9783876at2"/>
<dbReference type="InterPro" id="IPR032783">
    <property type="entry name" value="AraC_lig"/>
</dbReference>
<accession>A0A1T4WFF0</accession>